<feature type="signal peptide" evidence="2">
    <location>
        <begin position="1"/>
        <end position="26"/>
    </location>
</feature>
<dbReference type="InterPro" id="IPR004564">
    <property type="entry name" value="OM_lipoprot_carrier_LolA-like"/>
</dbReference>
<protein>
    <submittedName>
        <fullName evidence="3">Outer membrane lipoprotein carrier protein LolA</fullName>
    </submittedName>
</protein>
<keyword evidence="1 2" id="KW-0732">Signal</keyword>
<keyword evidence="4" id="KW-1185">Reference proteome</keyword>
<organism evidence="3 4">
    <name type="scientific">Antarcticibacterium arcticum</name>
    <dbReference type="NCBI Taxonomy" id="2585771"/>
    <lineage>
        <taxon>Bacteria</taxon>
        <taxon>Pseudomonadati</taxon>
        <taxon>Bacteroidota</taxon>
        <taxon>Flavobacteriia</taxon>
        <taxon>Flavobacteriales</taxon>
        <taxon>Flavobacteriaceae</taxon>
        <taxon>Antarcticibacterium</taxon>
    </lineage>
</organism>
<sequence>MINKKIKMKKFPLFIIAVMSVFVMNAQNGDKAKNLLKEVSSKVKAYDNMVIDFKYTLENLTEKVSQETRGDVSINGDKYVLNLMGTTQLFDGKKIYTIIPEDQEINISNYVEEDDNSITPSKMFTFYEEGYTYKWDITQDVKGRKIQYIKLTPIDSKADVKNILLGIDTQTKHIYNLIQTQDNGTKITITVKSFKTNQPLAKNLFTFSESRYKDFYINRLD</sequence>
<gene>
    <name evidence="3" type="ORF">FK178_06955</name>
</gene>
<evidence type="ECO:0000256" key="1">
    <source>
        <dbReference type="ARBA" id="ARBA00022729"/>
    </source>
</evidence>
<evidence type="ECO:0000313" key="3">
    <source>
        <dbReference type="EMBL" id="QED39079.1"/>
    </source>
</evidence>
<feature type="chain" id="PRO_5022704146" evidence="2">
    <location>
        <begin position="27"/>
        <end position="221"/>
    </location>
</feature>
<accession>A0A5B8YS67</accession>
<dbReference type="KEGG" id="anp:FK178_06955"/>
<reference evidence="3 4" key="1">
    <citation type="submission" date="2019-08" db="EMBL/GenBank/DDBJ databases">
        <title>Antarcticibacterium arcticum sp. nov., a bacterium isolated from marine sediment of the Canadian Beaufort Sea.</title>
        <authorList>
            <person name="Lee Y.M."/>
            <person name="Baek K."/>
            <person name="Lee D.-H."/>
            <person name="Shin S.C."/>
            <person name="Jin Y.K."/>
            <person name="Park Y."/>
        </authorList>
    </citation>
    <scope>NUCLEOTIDE SEQUENCE [LARGE SCALE GENOMIC DNA]</scope>
    <source>
        <strain evidence="3 4">PAMC 28998</strain>
    </source>
</reference>
<evidence type="ECO:0000256" key="2">
    <source>
        <dbReference type="SAM" id="SignalP"/>
    </source>
</evidence>
<dbReference type="CDD" id="cd16325">
    <property type="entry name" value="LolA"/>
    <property type="match status" value="1"/>
</dbReference>
<dbReference type="AlphaFoldDB" id="A0A5B8YS67"/>
<dbReference type="Pfam" id="PF16584">
    <property type="entry name" value="LolA_2"/>
    <property type="match status" value="1"/>
</dbReference>
<proteinExistence type="predicted"/>
<name>A0A5B8YS67_9FLAO</name>
<dbReference type="InterPro" id="IPR029046">
    <property type="entry name" value="LolA/LolB/LppX"/>
</dbReference>
<keyword evidence="3" id="KW-0449">Lipoprotein</keyword>
<dbReference type="EMBL" id="CP042476">
    <property type="protein sequence ID" value="QED39079.1"/>
    <property type="molecule type" value="Genomic_DNA"/>
</dbReference>
<evidence type="ECO:0000313" key="4">
    <source>
        <dbReference type="Proteomes" id="UP000321954"/>
    </source>
</evidence>
<dbReference type="Gene3D" id="2.50.20.10">
    <property type="entry name" value="Lipoprotein localisation LolA/LolB/LppX"/>
    <property type="match status" value="1"/>
</dbReference>
<dbReference type="SUPFAM" id="SSF89392">
    <property type="entry name" value="Prokaryotic lipoproteins and lipoprotein localization factors"/>
    <property type="match status" value="1"/>
</dbReference>
<dbReference type="Proteomes" id="UP000321954">
    <property type="component" value="Chromosome"/>
</dbReference>
<dbReference type="OrthoDB" id="1491557at2"/>